<accession>A0AAN9XEI2</accession>
<dbReference type="PANTHER" id="PTHR33159:SF47">
    <property type="entry name" value="RIN4 PATHOGENIC TYPE III EFFECTOR AVIRULENCE FACTOR AVR CLEAVAGE SITE DOMAIN-CONTAINING PROTEIN"/>
    <property type="match status" value="1"/>
</dbReference>
<evidence type="ECO:0000259" key="2">
    <source>
        <dbReference type="Pfam" id="PF05627"/>
    </source>
</evidence>
<name>A0AAN9XEI2_PSOTE</name>
<keyword evidence="4" id="KW-1185">Reference proteome</keyword>
<evidence type="ECO:0000256" key="1">
    <source>
        <dbReference type="SAM" id="Phobius"/>
    </source>
</evidence>
<feature type="transmembrane region" description="Helical" evidence="1">
    <location>
        <begin position="20"/>
        <end position="42"/>
    </location>
</feature>
<dbReference type="EMBL" id="JAYMYS010000006">
    <property type="protein sequence ID" value="KAK7389161.1"/>
    <property type="molecule type" value="Genomic_DNA"/>
</dbReference>
<organism evidence="3 4">
    <name type="scientific">Psophocarpus tetragonolobus</name>
    <name type="common">Winged bean</name>
    <name type="synonym">Dolichos tetragonolobus</name>
    <dbReference type="NCBI Taxonomy" id="3891"/>
    <lineage>
        <taxon>Eukaryota</taxon>
        <taxon>Viridiplantae</taxon>
        <taxon>Streptophyta</taxon>
        <taxon>Embryophyta</taxon>
        <taxon>Tracheophyta</taxon>
        <taxon>Spermatophyta</taxon>
        <taxon>Magnoliopsida</taxon>
        <taxon>eudicotyledons</taxon>
        <taxon>Gunneridae</taxon>
        <taxon>Pentapetalae</taxon>
        <taxon>rosids</taxon>
        <taxon>fabids</taxon>
        <taxon>Fabales</taxon>
        <taxon>Fabaceae</taxon>
        <taxon>Papilionoideae</taxon>
        <taxon>50 kb inversion clade</taxon>
        <taxon>NPAAA clade</taxon>
        <taxon>indigoferoid/millettioid clade</taxon>
        <taxon>Phaseoleae</taxon>
        <taxon>Psophocarpus</taxon>
    </lineage>
</organism>
<evidence type="ECO:0000313" key="4">
    <source>
        <dbReference type="Proteomes" id="UP001386955"/>
    </source>
</evidence>
<dbReference type="Proteomes" id="UP001386955">
    <property type="component" value="Unassembled WGS sequence"/>
</dbReference>
<gene>
    <name evidence="3" type="ORF">VNO78_23996</name>
</gene>
<proteinExistence type="predicted"/>
<dbReference type="GO" id="GO:0005886">
    <property type="term" value="C:plasma membrane"/>
    <property type="evidence" value="ECO:0007669"/>
    <property type="project" value="TreeGrafter"/>
</dbReference>
<keyword evidence="1" id="KW-0812">Transmembrane</keyword>
<keyword evidence="1" id="KW-1133">Transmembrane helix</keyword>
<dbReference type="InterPro" id="IPR008700">
    <property type="entry name" value="TypeIII_avirulence_cleave"/>
</dbReference>
<comment type="caution">
    <text evidence="3">The sequence shown here is derived from an EMBL/GenBank/DDBJ whole genome shotgun (WGS) entry which is preliminary data.</text>
</comment>
<dbReference type="InterPro" id="IPR040387">
    <property type="entry name" value="RIN4/NOI4"/>
</dbReference>
<feature type="domain" description="RIN4 pathogenic type III effector avirulence factor Avr cleavage site" evidence="2">
    <location>
        <begin position="92"/>
        <end position="126"/>
    </location>
</feature>
<reference evidence="3 4" key="1">
    <citation type="submission" date="2024-01" db="EMBL/GenBank/DDBJ databases">
        <title>The genomes of 5 underutilized Papilionoideae crops provide insights into root nodulation and disease resistanc.</title>
        <authorList>
            <person name="Jiang F."/>
        </authorList>
    </citation>
    <scope>NUCLEOTIDE SEQUENCE [LARGE SCALE GENOMIC DNA]</scope>
    <source>
        <strain evidence="3">DUOXIRENSHENG_FW03</strain>
        <tissue evidence="3">Leaves</tissue>
    </source>
</reference>
<sequence length="181" mass="20162">MPFHTTRRHVCANKSHLKYLIFPFVKYCVVLLFNSALLFFSLNTNHNLLPAILILHHGFGIILLFSILSFHCVFILPSVPISSQFCLHSAQENGPPLPKFGEWDVNNPASAEGFTVIFNKARDEKKTNTATPRRSDAAAFKNANYNAPQYSGKVNLIVNTSDPFQESGFAAAESRRGHDGL</sequence>
<feature type="transmembrane region" description="Helical" evidence="1">
    <location>
        <begin position="48"/>
        <end position="76"/>
    </location>
</feature>
<keyword evidence="1" id="KW-0472">Membrane</keyword>
<dbReference type="PANTHER" id="PTHR33159">
    <property type="entry name" value="RPM1-INTERACTING PROTEIN 4 (RIN4) FAMILY PROTEIN"/>
    <property type="match status" value="1"/>
</dbReference>
<dbReference type="AlphaFoldDB" id="A0AAN9XEI2"/>
<evidence type="ECO:0000313" key="3">
    <source>
        <dbReference type="EMBL" id="KAK7389161.1"/>
    </source>
</evidence>
<dbReference type="Pfam" id="PF05627">
    <property type="entry name" value="AvrRpt-cleavage"/>
    <property type="match status" value="1"/>
</dbReference>
<protein>
    <recommendedName>
        <fullName evidence="2">RIN4 pathogenic type III effector avirulence factor Avr cleavage site domain-containing protein</fullName>
    </recommendedName>
</protein>